<organism evidence="2 3">
    <name type="scientific">Streptomyces longisporoflavus</name>
    <dbReference type="NCBI Taxonomy" id="28044"/>
    <lineage>
        <taxon>Bacteria</taxon>
        <taxon>Bacillati</taxon>
        <taxon>Actinomycetota</taxon>
        <taxon>Actinomycetes</taxon>
        <taxon>Kitasatosporales</taxon>
        <taxon>Streptomycetaceae</taxon>
        <taxon>Streptomyces</taxon>
    </lineage>
</organism>
<accession>A0ABW7R378</accession>
<sequence length="155" mass="16899">MSVRNTAMRRATIARITLPVILAATAITLTPTPASAAEGGDLENRSSTEMEYASFSGAGRVHRCQVWNDTLTARWADSENLACKQTALPASREVVGRYDVDGFTFEDRPYVVSLQMPDLSYLRVEVGKGVWTKITDADRAVCSGSAQPHCLVTIF</sequence>
<gene>
    <name evidence="2" type="ORF">ACH4F9_41585</name>
</gene>
<evidence type="ECO:0000313" key="3">
    <source>
        <dbReference type="Proteomes" id="UP001610818"/>
    </source>
</evidence>
<dbReference type="Proteomes" id="UP001610818">
    <property type="component" value="Unassembled WGS sequence"/>
</dbReference>
<keyword evidence="3" id="KW-1185">Reference proteome</keyword>
<evidence type="ECO:0000256" key="1">
    <source>
        <dbReference type="SAM" id="SignalP"/>
    </source>
</evidence>
<name>A0ABW7R378_9ACTN</name>
<keyword evidence="1" id="KW-0732">Signal</keyword>
<dbReference type="RefSeq" id="WP_397718439.1">
    <property type="nucleotide sequence ID" value="NZ_JBIRGN010000012.1"/>
</dbReference>
<dbReference type="EMBL" id="JBIRGQ010000012">
    <property type="protein sequence ID" value="MFH8551492.1"/>
    <property type="molecule type" value="Genomic_DNA"/>
</dbReference>
<protein>
    <recommendedName>
        <fullName evidence="4">Secreted protein</fullName>
    </recommendedName>
</protein>
<feature type="chain" id="PRO_5047188699" description="Secreted protein" evidence="1">
    <location>
        <begin position="37"/>
        <end position="155"/>
    </location>
</feature>
<proteinExistence type="predicted"/>
<comment type="caution">
    <text evidence="2">The sequence shown here is derived from an EMBL/GenBank/DDBJ whole genome shotgun (WGS) entry which is preliminary data.</text>
</comment>
<evidence type="ECO:0008006" key="4">
    <source>
        <dbReference type="Google" id="ProtNLM"/>
    </source>
</evidence>
<evidence type="ECO:0000313" key="2">
    <source>
        <dbReference type="EMBL" id="MFH8551492.1"/>
    </source>
</evidence>
<reference evidence="2 3" key="1">
    <citation type="submission" date="2024-10" db="EMBL/GenBank/DDBJ databases">
        <title>The Natural Products Discovery Center: Release of the First 8490 Sequenced Strains for Exploring Actinobacteria Biosynthetic Diversity.</title>
        <authorList>
            <person name="Kalkreuter E."/>
            <person name="Kautsar S.A."/>
            <person name="Yang D."/>
            <person name="Bader C.D."/>
            <person name="Teijaro C.N."/>
            <person name="Fluegel L."/>
            <person name="Davis C.M."/>
            <person name="Simpson J.R."/>
            <person name="Lauterbach L."/>
            <person name="Steele A.D."/>
            <person name="Gui C."/>
            <person name="Meng S."/>
            <person name="Li G."/>
            <person name="Viehrig K."/>
            <person name="Ye F."/>
            <person name="Su P."/>
            <person name="Kiefer A.F."/>
            <person name="Nichols A."/>
            <person name="Cepeda A.J."/>
            <person name="Yan W."/>
            <person name="Fan B."/>
            <person name="Jiang Y."/>
            <person name="Adhikari A."/>
            <person name="Zheng C.-J."/>
            <person name="Schuster L."/>
            <person name="Cowan T.M."/>
            <person name="Smanski M.J."/>
            <person name="Chevrette M.G."/>
            <person name="De Carvalho L.P.S."/>
            <person name="Shen B."/>
        </authorList>
    </citation>
    <scope>NUCLEOTIDE SEQUENCE [LARGE SCALE GENOMIC DNA]</scope>
    <source>
        <strain evidence="2 3">NPDC017990</strain>
    </source>
</reference>
<feature type="signal peptide" evidence="1">
    <location>
        <begin position="1"/>
        <end position="36"/>
    </location>
</feature>